<dbReference type="GO" id="GO:0097621">
    <property type="term" value="F:monoamine oxidase activity"/>
    <property type="evidence" value="ECO:0007669"/>
    <property type="project" value="UniProtKB-EC"/>
</dbReference>
<organism evidence="9 10">
    <name type="scientific">Penicillium angulare</name>
    <dbReference type="NCBI Taxonomy" id="116970"/>
    <lineage>
        <taxon>Eukaryota</taxon>
        <taxon>Fungi</taxon>
        <taxon>Dikarya</taxon>
        <taxon>Ascomycota</taxon>
        <taxon>Pezizomycotina</taxon>
        <taxon>Eurotiomycetes</taxon>
        <taxon>Eurotiomycetidae</taxon>
        <taxon>Eurotiales</taxon>
        <taxon>Aspergillaceae</taxon>
        <taxon>Penicillium</taxon>
    </lineage>
</organism>
<evidence type="ECO:0000256" key="3">
    <source>
        <dbReference type="ARBA" id="ARBA00023002"/>
    </source>
</evidence>
<dbReference type="SUPFAM" id="SSF51905">
    <property type="entry name" value="FAD/NAD(P)-binding domain"/>
    <property type="match status" value="1"/>
</dbReference>
<keyword evidence="3 6" id="KW-0560">Oxidoreductase</keyword>
<feature type="binding site" evidence="5">
    <location>
        <position position="258"/>
    </location>
    <ligand>
        <name>FAD</name>
        <dbReference type="ChEBI" id="CHEBI:57692"/>
    </ligand>
</feature>
<accession>A0A9W9FCL4</accession>
<proteinExistence type="inferred from homology"/>
<evidence type="ECO:0000259" key="8">
    <source>
        <dbReference type="Pfam" id="PF01593"/>
    </source>
</evidence>
<feature type="binding site" evidence="5">
    <location>
        <position position="29"/>
    </location>
    <ligand>
        <name>FAD</name>
        <dbReference type="ChEBI" id="CHEBI:57692"/>
    </ligand>
</feature>
<evidence type="ECO:0000313" key="9">
    <source>
        <dbReference type="EMBL" id="KAJ5097761.1"/>
    </source>
</evidence>
<dbReference type="AlphaFoldDB" id="A0A9W9FCL4"/>
<dbReference type="EC" id="1.4.3.-" evidence="6"/>
<dbReference type="EMBL" id="JAPQKH010000005">
    <property type="protein sequence ID" value="KAJ5097761.1"/>
    <property type="molecule type" value="Genomic_DNA"/>
</dbReference>
<dbReference type="InterPro" id="IPR001613">
    <property type="entry name" value="Flavin_amine_oxidase"/>
</dbReference>
<dbReference type="Pfam" id="PF01593">
    <property type="entry name" value="Amino_oxidase"/>
    <property type="match status" value="1"/>
</dbReference>
<protein>
    <recommendedName>
        <fullName evidence="6">Amine oxidase</fullName>
        <ecNumber evidence="6">1.4.3.-</ecNumber>
    </recommendedName>
</protein>
<feature type="binding site" evidence="5">
    <location>
        <position position="363"/>
    </location>
    <ligand>
        <name>substrate</name>
    </ligand>
</feature>
<keyword evidence="10" id="KW-1185">Reference proteome</keyword>
<dbReference type="OrthoDB" id="5046242at2759"/>
<dbReference type="InterPro" id="IPR036188">
    <property type="entry name" value="FAD/NAD-bd_sf"/>
</dbReference>
<evidence type="ECO:0000256" key="5">
    <source>
        <dbReference type="PIRSR" id="PIRSR601613-1"/>
    </source>
</evidence>
<feature type="binding site" evidence="5">
    <location>
        <position position="446"/>
    </location>
    <ligand>
        <name>FAD</name>
        <dbReference type="ChEBI" id="CHEBI:57692"/>
    </ligand>
</feature>
<gene>
    <name evidence="9" type="ORF">N7456_008482</name>
</gene>
<dbReference type="PANTHER" id="PTHR43563:SF14">
    <property type="entry name" value="AMINE OXIDASE"/>
    <property type="match status" value="1"/>
</dbReference>
<dbReference type="Gene3D" id="3.50.50.60">
    <property type="entry name" value="FAD/NAD(P)-binding domain"/>
    <property type="match status" value="1"/>
</dbReference>
<keyword evidence="7" id="KW-0732">Signal</keyword>
<reference evidence="9" key="1">
    <citation type="submission" date="2022-11" db="EMBL/GenBank/DDBJ databases">
        <authorList>
            <person name="Petersen C."/>
        </authorList>
    </citation>
    <scope>NUCLEOTIDE SEQUENCE</scope>
    <source>
        <strain evidence="9">IBT 30069</strain>
    </source>
</reference>
<dbReference type="InterPro" id="IPR002937">
    <property type="entry name" value="Amino_oxidase"/>
</dbReference>
<dbReference type="Proteomes" id="UP001149165">
    <property type="component" value="Unassembled WGS sequence"/>
</dbReference>
<dbReference type="Gene3D" id="1.10.405.10">
    <property type="entry name" value="Guanine Nucleotide Dissociation Inhibitor, domain 1"/>
    <property type="match status" value="1"/>
</dbReference>
<comment type="cofactor">
    <cofactor evidence="1 6">
        <name>FAD</name>
        <dbReference type="ChEBI" id="CHEBI:57692"/>
    </cofactor>
</comment>
<feature type="chain" id="PRO_5040760386" description="Amine oxidase" evidence="7">
    <location>
        <begin position="16"/>
        <end position="474"/>
    </location>
</feature>
<dbReference type="PRINTS" id="PR00757">
    <property type="entry name" value="AMINEOXDASEF"/>
</dbReference>
<feature type="binding site" evidence="5">
    <location>
        <begin position="48"/>
        <end position="49"/>
    </location>
    <ligand>
        <name>FAD</name>
        <dbReference type="ChEBI" id="CHEBI:57692"/>
    </ligand>
</feature>
<comment type="similarity">
    <text evidence="2 6">Belongs to the flavin monoamine oxidase family.</text>
</comment>
<reference evidence="9" key="2">
    <citation type="journal article" date="2023" name="IMA Fungus">
        <title>Comparative genomic study of the Penicillium genus elucidates a diverse pangenome and 15 lateral gene transfer events.</title>
        <authorList>
            <person name="Petersen C."/>
            <person name="Sorensen T."/>
            <person name="Nielsen M.R."/>
            <person name="Sondergaard T.E."/>
            <person name="Sorensen J.L."/>
            <person name="Fitzpatrick D.A."/>
            <person name="Frisvad J.C."/>
            <person name="Nielsen K.L."/>
        </authorList>
    </citation>
    <scope>NUCLEOTIDE SEQUENCE</scope>
    <source>
        <strain evidence="9">IBT 30069</strain>
    </source>
</reference>
<keyword evidence="6" id="KW-0274">FAD</keyword>
<feature type="domain" description="Amine oxidase" evidence="8">
    <location>
        <begin position="28"/>
        <end position="470"/>
    </location>
</feature>
<keyword evidence="6" id="KW-0285">Flavoprotein</keyword>
<evidence type="ECO:0000256" key="6">
    <source>
        <dbReference type="RuleBase" id="RU362067"/>
    </source>
</evidence>
<dbReference type="PANTHER" id="PTHR43563">
    <property type="entry name" value="AMINE OXIDASE"/>
    <property type="match status" value="1"/>
</dbReference>
<evidence type="ECO:0000256" key="2">
    <source>
        <dbReference type="ARBA" id="ARBA00005995"/>
    </source>
</evidence>
<name>A0A9W9FCL4_9EURO</name>
<dbReference type="SUPFAM" id="SSF54373">
    <property type="entry name" value="FAD-linked reductases, C-terminal domain"/>
    <property type="match status" value="1"/>
</dbReference>
<feature type="signal peptide" evidence="7">
    <location>
        <begin position="1"/>
        <end position="15"/>
    </location>
</feature>
<evidence type="ECO:0000256" key="1">
    <source>
        <dbReference type="ARBA" id="ARBA00001974"/>
    </source>
</evidence>
<comment type="catalytic activity">
    <reaction evidence="4">
        <text>a secondary aliphatic amine + O2 + H2O = a primary amine + an aldehyde + H2O2</text>
        <dbReference type="Rhea" id="RHEA:26414"/>
        <dbReference type="ChEBI" id="CHEBI:15377"/>
        <dbReference type="ChEBI" id="CHEBI:15379"/>
        <dbReference type="ChEBI" id="CHEBI:16240"/>
        <dbReference type="ChEBI" id="CHEBI:17478"/>
        <dbReference type="ChEBI" id="CHEBI:58855"/>
        <dbReference type="ChEBI" id="CHEBI:65296"/>
        <dbReference type="EC" id="1.4.3.4"/>
    </reaction>
</comment>
<dbReference type="Gene3D" id="3.90.660.10">
    <property type="match status" value="1"/>
</dbReference>
<evidence type="ECO:0000313" key="10">
    <source>
        <dbReference type="Proteomes" id="UP001149165"/>
    </source>
</evidence>
<comment type="caution">
    <text evidence="9">The sequence shown here is derived from an EMBL/GenBank/DDBJ whole genome shotgun (WGS) entry which is preliminary data.</text>
</comment>
<evidence type="ECO:0000256" key="7">
    <source>
        <dbReference type="SAM" id="SignalP"/>
    </source>
</evidence>
<sequence length="474" mass="50799">MLFFRILLLSVAAFAKPNVDVVIIGGGLSGLSAAKDIAAAGKSFAILEARDRVGGRVLNVNLLDGQAEEAGAEFVGPTQDRVLALADSLGLTTYPTYREGNCSMFRNGTLTTYPFQPSSIPPLSTDVLLELLALQSGLNSMAAGVNTEAPWNHPNASIWDNMTVATYLDSKISFSDSRFLLENVITSVLSTEPNEPSLLYLLAYIAGAANKTTIGTIGRLINVADGAQESRIDGGTQLLPLKLADRLGAKNIHLNSPVREITLANGQYTVTSEKKKISAKQVIVAMSPPMAGRISYYPLLPAGRDQLTQRMAMGAIGKAIAIYPYPWWRELGLNVQGLSDTGSIRVTYDNTPNDASFGAIMGFIEADEMRKLDDLGEKEVRAEVIKSLVGMFGYQASNPTRVIIQRWDQEEFSRGGPVAFAPPGLLTDYGPHLRAPVGGIHFAGTETSLEWAGYMDGAISSGERAAAEVIVALK</sequence>
<dbReference type="InterPro" id="IPR050703">
    <property type="entry name" value="Flavin_MAO"/>
</dbReference>
<evidence type="ECO:0000256" key="4">
    <source>
        <dbReference type="ARBA" id="ARBA00048448"/>
    </source>
</evidence>